<dbReference type="RefSeq" id="WP_280601501.1">
    <property type="nucleotide sequence ID" value="NZ_JARXRN010000024.1"/>
</dbReference>
<name>A0ABT6JJT9_9GAMM</name>
<evidence type="ECO:0000313" key="1">
    <source>
        <dbReference type="EMBL" id="MDH5830698.1"/>
    </source>
</evidence>
<keyword evidence="2" id="KW-1185">Reference proteome</keyword>
<comment type="caution">
    <text evidence="1">The sequence shown here is derived from an EMBL/GenBank/DDBJ whole genome shotgun (WGS) entry which is preliminary data.</text>
</comment>
<dbReference type="InterPro" id="IPR016181">
    <property type="entry name" value="Acyl_CoA_acyltransferase"/>
</dbReference>
<protein>
    <submittedName>
        <fullName evidence="1">GNAT family N-acetyltransferase</fullName>
        <ecNumber evidence="1">2.3.1.-</ecNumber>
    </submittedName>
</protein>
<dbReference type="EC" id="2.3.1.-" evidence="1"/>
<dbReference type="Proteomes" id="UP001156831">
    <property type="component" value="Unassembled WGS sequence"/>
</dbReference>
<evidence type="ECO:0000313" key="2">
    <source>
        <dbReference type="Proteomes" id="UP001156831"/>
    </source>
</evidence>
<dbReference type="Gene3D" id="3.40.630.30">
    <property type="match status" value="1"/>
</dbReference>
<sequence length="345" mass="38085">MSAEPAPEATYSVEDGDLARDGEGAVAVWRASLGQVEGRAAKFAWFYRDAPAGALLQVLRFGPGGDVVGTAGVGWRAMRVGDRRLRAGLLADMAVLSGHRLLGPALQLQRAACERALQQCDLVYGFPNQNAVPVVKRLGYRHVGDMALLVCALRHAPYLERMLPAPLARLGGATLDLALRLRDGLRDLPRRTLEAEWQDAPLAEAHPPQVHDDAILRGERDAETLDWRFSRSPLAAFRFLYLRRPSEATPCAWFACQRDGDVLRIADFRFTATVSPARALARLSREARAAGCRALAIECCLPEAEAAALRRHGFRERQRRPIYARWHGDAAPFTGIRMTAFDEDE</sequence>
<reference evidence="1 2" key="1">
    <citation type="submission" date="2023-04" db="EMBL/GenBank/DDBJ databases">
        <title>Luteimonas sp. M1R5S18.</title>
        <authorList>
            <person name="Sun J.-Q."/>
        </authorList>
    </citation>
    <scope>NUCLEOTIDE SEQUENCE [LARGE SCALE GENOMIC DNA]</scope>
    <source>
        <strain evidence="1 2">M1R5S18</strain>
    </source>
</reference>
<organism evidence="1 2">
    <name type="scientific">Luteimonas rhizosphaericola</name>
    <dbReference type="NCBI Taxonomy" id="3042024"/>
    <lineage>
        <taxon>Bacteria</taxon>
        <taxon>Pseudomonadati</taxon>
        <taxon>Pseudomonadota</taxon>
        <taxon>Gammaproteobacteria</taxon>
        <taxon>Lysobacterales</taxon>
        <taxon>Lysobacteraceae</taxon>
        <taxon>Luteimonas</taxon>
    </lineage>
</organism>
<accession>A0ABT6JJT9</accession>
<proteinExistence type="predicted"/>
<gene>
    <name evidence="1" type="ORF">QFW80_09255</name>
</gene>
<dbReference type="GO" id="GO:0016746">
    <property type="term" value="F:acyltransferase activity"/>
    <property type="evidence" value="ECO:0007669"/>
    <property type="project" value="UniProtKB-KW"/>
</dbReference>
<keyword evidence="1" id="KW-0808">Transferase</keyword>
<dbReference type="EMBL" id="JARXRN010000024">
    <property type="protein sequence ID" value="MDH5830698.1"/>
    <property type="molecule type" value="Genomic_DNA"/>
</dbReference>
<dbReference type="SUPFAM" id="SSF55729">
    <property type="entry name" value="Acyl-CoA N-acyltransferases (Nat)"/>
    <property type="match status" value="1"/>
</dbReference>
<keyword evidence="1" id="KW-0012">Acyltransferase</keyword>